<accession>A0AB34H8C9</accession>
<keyword evidence="3 7" id="KW-0812">Transmembrane</keyword>
<evidence type="ECO:0000256" key="7">
    <source>
        <dbReference type="RuleBase" id="RU369072"/>
    </source>
</evidence>
<dbReference type="Pfam" id="PF06105">
    <property type="entry name" value="Aph-1"/>
    <property type="match status" value="1"/>
</dbReference>
<feature type="transmembrane region" description="Helical" evidence="7">
    <location>
        <begin position="153"/>
        <end position="174"/>
    </location>
</feature>
<keyword evidence="4 7" id="KW-0914">Notch signaling pathway</keyword>
<evidence type="ECO:0000256" key="2">
    <source>
        <dbReference type="ARBA" id="ARBA00005577"/>
    </source>
</evidence>
<dbReference type="GO" id="GO:0007219">
    <property type="term" value="P:Notch signaling pathway"/>
    <property type="evidence" value="ECO:0007669"/>
    <property type="project" value="UniProtKB-UniRule"/>
</dbReference>
<comment type="subcellular location">
    <subcellularLocation>
        <location evidence="1 7">Membrane</location>
        <topology evidence="1 7">Multi-pass membrane protein</topology>
    </subcellularLocation>
</comment>
<comment type="caution">
    <text evidence="9">The sequence shown here is derived from an EMBL/GenBank/DDBJ whole genome shotgun (WGS) entry which is preliminary data.</text>
</comment>
<proteinExistence type="inferred from homology"/>
<dbReference type="AlphaFoldDB" id="A0AB34H8C9"/>
<protein>
    <recommendedName>
        <fullName evidence="7">Gamma-secretase subunit APH-1</fullName>
        <shortName evidence="7">APH-1</shortName>
    </recommendedName>
</protein>
<dbReference type="GO" id="GO:0070765">
    <property type="term" value="C:gamma-secretase complex"/>
    <property type="evidence" value="ECO:0007669"/>
    <property type="project" value="UniProtKB-UniRule"/>
</dbReference>
<keyword evidence="6 7" id="KW-0472">Membrane</keyword>
<organism evidence="9 10">
    <name type="scientific">Eschrichtius robustus</name>
    <name type="common">California gray whale</name>
    <name type="synonym">Eschrichtius gibbosus</name>
    <dbReference type="NCBI Taxonomy" id="9764"/>
    <lineage>
        <taxon>Eukaryota</taxon>
        <taxon>Metazoa</taxon>
        <taxon>Chordata</taxon>
        <taxon>Craniata</taxon>
        <taxon>Vertebrata</taxon>
        <taxon>Euteleostomi</taxon>
        <taxon>Mammalia</taxon>
        <taxon>Eutheria</taxon>
        <taxon>Laurasiatheria</taxon>
        <taxon>Artiodactyla</taxon>
        <taxon>Whippomorpha</taxon>
        <taxon>Cetacea</taxon>
        <taxon>Mysticeti</taxon>
        <taxon>Eschrichtiidae</taxon>
        <taxon>Eschrichtius</taxon>
    </lineage>
</organism>
<gene>
    <name evidence="9" type="ORF">J1605_000523</name>
</gene>
<comment type="function">
    <text evidence="7">Potential subunit of the gamma-secretase complex, an endoprotease complex that catalyzes the intramembrane cleavage of integral proteins such as Notch receptors.</text>
</comment>
<feature type="transmembrane region" description="Helical" evidence="7">
    <location>
        <begin position="98"/>
        <end position="121"/>
    </location>
</feature>
<evidence type="ECO:0000313" key="9">
    <source>
        <dbReference type="EMBL" id="KAJ8787180.1"/>
    </source>
</evidence>
<evidence type="ECO:0000256" key="5">
    <source>
        <dbReference type="ARBA" id="ARBA00022989"/>
    </source>
</evidence>
<dbReference type="InterPro" id="IPR009294">
    <property type="entry name" value="Aph-1"/>
</dbReference>
<feature type="transmembrane region" description="Helical" evidence="7">
    <location>
        <begin position="58"/>
        <end position="78"/>
    </location>
</feature>
<dbReference type="GO" id="GO:0016485">
    <property type="term" value="P:protein processing"/>
    <property type="evidence" value="ECO:0007669"/>
    <property type="project" value="UniProtKB-UniRule"/>
</dbReference>
<evidence type="ECO:0000256" key="4">
    <source>
        <dbReference type="ARBA" id="ARBA00022976"/>
    </source>
</evidence>
<dbReference type="Proteomes" id="UP001159641">
    <property type="component" value="Unassembled WGS sequence"/>
</dbReference>
<dbReference type="PANTHER" id="PTHR12889">
    <property type="entry name" value="GAMMA-SECRETASE SUBUNIT APH-1"/>
    <property type="match status" value="1"/>
</dbReference>
<evidence type="ECO:0000256" key="1">
    <source>
        <dbReference type="ARBA" id="ARBA00004141"/>
    </source>
</evidence>
<keyword evidence="10" id="KW-1185">Reference proteome</keyword>
<name>A0AB34H8C9_ESCRO</name>
<evidence type="ECO:0000256" key="3">
    <source>
        <dbReference type="ARBA" id="ARBA00022692"/>
    </source>
</evidence>
<evidence type="ECO:0000256" key="6">
    <source>
        <dbReference type="ARBA" id="ARBA00023136"/>
    </source>
</evidence>
<comment type="subunit">
    <text evidence="7">Component of the gamma-secretase complex.</text>
</comment>
<evidence type="ECO:0000313" key="10">
    <source>
        <dbReference type="Proteomes" id="UP001159641"/>
    </source>
</evidence>
<sequence length="176" mass="18759">MTAAVFLAAPSSPSSPSRLRSLSAFSPSPPPLRIIFPVIGASFRSINPGETAASMRLMAYVSGLGFGIMSGVFSFVSTLSDSLGRGTVGIHGDPPQCFLNSAFMTLGSYCCTCSGALCVWMPVRRKKWYALLVVLLPYLLVSALSFINPRYGLKLVSAYIILVLTGVWTFFVSAGD</sequence>
<comment type="similarity">
    <text evidence="2 7">Belongs to the APH-1 family.</text>
</comment>
<comment type="caution">
    <text evidence="7">Lacks conserved residue(s) required for the propagation of feature annotation.</text>
</comment>
<feature type="transmembrane region" description="Helical" evidence="7">
    <location>
        <begin position="128"/>
        <end position="147"/>
    </location>
</feature>
<dbReference type="EMBL" id="JAIQCJ010001832">
    <property type="protein sequence ID" value="KAJ8787180.1"/>
    <property type="molecule type" value="Genomic_DNA"/>
</dbReference>
<keyword evidence="5 7" id="KW-1133">Transmembrane helix</keyword>
<reference evidence="9 10" key="1">
    <citation type="submission" date="2022-11" db="EMBL/GenBank/DDBJ databases">
        <title>Whole genome sequence of Eschrichtius robustus ER-17-0199.</title>
        <authorList>
            <person name="Bruniche-Olsen A."/>
            <person name="Black A.N."/>
            <person name="Fields C.J."/>
            <person name="Walden K."/>
            <person name="Dewoody J.A."/>
        </authorList>
    </citation>
    <scope>NUCLEOTIDE SEQUENCE [LARGE SCALE GENOMIC DNA]</scope>
    <source>
        <strain evidence="9">ER-17-0199</strain>
        <tissue evidence="9">Blubber</tissue>
    </source>
</reference>
<evidence type="ECO:0000256" key="8">
    <source>
        <dbReference type="SAM" id="MobiDB-lite"/>
    </source>
</evidence>
<feature type="region of interest" description="Disordered" evidence="8">
    <location>
        <begin position="1"/>
        <end position="25"/>
    </location>
</feature>